<keyword evidence="3" id="KW-1185">Reference proteome</keyword>
<organism evidence="2 3">
    <name type="scientific">Anthostomella pinea</name>
    <dbReference type="NCBI Taxonomy" id="933095"/>
    <lineage>
        <taxon>Eukaryota</taxon>
        <taxon>Fungi</taxon>
        <taxon>Dikarya</taxon>
        <taxon>Ascomycota</taxon>
        <taxon>Pezizomycotina</taxon>
        <taxon>Sordariomycetes</taxon>
        <taxon>Xylariomycetidae</taxon>
        <taxon>Xylariales</taxon>
        <taxon>Xylariaceae</taxon>
        <taxon>Anthostomella</taxon>
    </lineage>
</organism>
<proteinExistence type="predicted"/>
<dbReference type="EMBL" id="CAUWAG010000006">
    <property type="protein sequence ID" value="CAJ2503368.1"/>
    <property type="molecule type" value="Genomic_DNA"/>
</dbReference>
<protein>
    <submittedName>
        <fullName evidence="2">Uu.00g107620.m01.CDS01</fullName>
    </submittedName>
</protein>
<evidence type="ECO:0000313" key="3">
    <source>
        <dbReference type="Proteomes" id="UP001295740"/>
    </source>
</evidence>
<name>A0AAI8VFC1_9PEZI</name>
<evidence type="ECO:0000256" key="1">
    <source>
        <dbReference type="SAM" id="MobiDB-lite"/>
    </source>
</evidence>
<reference evidence="2" key="1">
    <citation type="submission" date="2023-10" db="EMBL/GenBank/DDBJ databases">
        <authorList>
            <person name="Hackl T."/>
        </authorList>
    </citation>
    <scope>NUCLEOTIDE SEQUENCE</scope>
</reference>
<sequence>MSTPKKDKEPGELTEKELLVLGMAHSCFKGNPEIDWDKLAQMGSYQNPRSVQNLLNAAKKKIAIKASALGIEPTTPAKAIPRGGKGKAGTGSALKRKATAAPDAADEDAEGDDANPTPTPSKRARKTAVPKSDVKSAQGIDGEDAEEAGEDENGAATIEV</sequence>
<accession>A0AAI8VFC1</accession>
<feature type="region of interest" description="Disordered" evidence="1">
    <location>
        <begin position="68"/>
        <end position="160"/>
    </location>
</feature>
<dbReference type="AlphaFoldDB" id="A0AAI8VFC1"/>
<evidence type="ECO:0000313" key="2">
    <source>
        <dbReference type="EMBL" id="CAJ2503368.1"/>
    </source>
</evidence>
<feature type="compositionally biased region" description="Acidic residues" evidence="1">
    <location>
        <begin position="141"/>
        <end position="153"/>
    </location>
</feature>
<dbReference type="Proteomes" id="UP001295740">
    <property type="component" value="Unassembled WGS sequence"/>
</dbReference>
<gene>
    <name evidence="2" type="ORF">KHLLAP_LOCUS3836</name>
</gene>
<comment type="caution">
    <text evidence="2">The sequence shown here is derived from an EMBL/GenBank/DDBJ whole genome shotgun (WGS) entry which is preliminary data.</text>
</comment>
<feature type="compositionally biased region" description="Acidic residues" evidence="1">
    <location>
        <begin position="104"/>
        <end position="113"/>
    </location>
</feature>